<dbReference type="Pfam" id="PF00583">
    <property type="entry name" value="Acetyltransf_1"/>
    <property type="match status" value="1"/>
</dbReference>
<accession>A0A378KAY5</accession>
<dbReference type="PROSITE" id="PS51186">
    <property type="entry name" value="GNAT"/>
    <property type="match status" value="1"/>
</dbReference>
<dbReference type="SUPFAM" id="SSF55729">
    <property type="entry name" value="Acyl-CoA N-acyltransferases (Nat)"/>
    <property type="match status" value="1"/>
</dbReference>
<feature type="domain" description="N-acetyltransferase" evidence="1">
    <location>
        <begin position="13"/>
        <end position="168"/>
    </location>
</feature>
<organism evidence="2 3">
    <name type="scientific">Legionella busanensis</name>
    <dbReference type="NCBI Taxonomy" id="190655"/>
    <lineage>
        <taxon>Bacteria</taxon>
        <taxon>Pseudomonadati</taxon>
        <taxon>Pseudomonadota</taxon>
        <taxon>Gammaproteobacteria</taxon>
        <taxon>Legionellales</taxon>
        <taxon>Legionellaceae</taxon>
        <taxon>Legionella</taxon>
    </lineage>
</organism>
<keyword evidence="3" id="KW-1185">Reference proteome</keyword>
<dbReference type="InterPro" id="IPR000182">
    <property type="entry name" value="GNAT_dom"/>
</dbReference>
<dbReference type="EMBL" id="UGOD01000005">
    <property type="protein sequence ID" value="STX81490.1"/>
    <property type="molecule type" value="Genomic_DNA"/>
</dbReference>
<dbReference type="CDD" id="cd04301">
    <property type="entry name" value="NAT_SF"/>
    <property type="match status" value="1"/>
</dbReference>
<dbReference type="OrthoDB" id="5637267at2"/>
<keyword evidence="2" id="KW-0808">Transferase</keyword>
<proteinExistence type="predicted"/>
<evidence type="ECO:0000313" key="2">
    <source>
        <dbReference type="EMBL" id="STX81490.1"/>
    </source>
</evidence>
<dbReference type="Proteomes" id="UP000254794">
    <property type="component" value="Unassembled WGS sequence"/>
</dbReference>
<dbReference type="Gene3D" id="3.40.630.30">
    <property type="match status" value="1"/>
</dbReference>
<protein>
    <submittedName>
        <fullName evidence="2">Acetyltransferase (GNAT) family</fullName>
    </submittedName>
</protein>
<dbReference type="AlphaFoldDB" id="A0A378KAY5"/>
<dbReference type="RefSeq" id="WP_115332871.1">
    <property type="nucleotide sequence ID" value="NZ_CAAAHP010000008.1"/>
</dbReference>
<evidence type="ECO:0000259" key="1">
    <source>
        <dbReference type="PROSITE" id="PS51186"/>
    </source>
</evidence>
<dbReference type="InterPro" id="IPR016181">
    <property type="entry name" value="Acyl_CoA_acyltransferase"/>
</dbReference>
<name>A0A378KAY5_9GAMM</name>
<evidence type="ECO:0000313" key="3">
    <source>
        <dbReference type="Proteomes" id="UP000254794"/>
    </source>
</evidence>
<reference evidence="2 3" key="1">
    <citation type="submission" date="2018-06" db="EMBL/GenBank/DDBJ databases">
        <authorList>
            <consortium name="Pathogen Informatics"/>
            <person name="Doyle S."/>
        </authorList>
    </citation>
    <scope>NUCLEOTIDE SEQUENCE [LARGE SCALE GENOMIC DNA]</scope>
    <source>
        <strain evidence="2 3">NCTC13316</strain>
    </source>
</reference>
<gene>
    <name evidence="2" type="ORF">NCTC13316_03363</name>
</gene>
<sequence length="168" mass="19521">MIKNLFPFQVNQFEVKQLTKDSFPEIQTFLNLFDDFFQLCEGEKGSALGLLKACPPTKNIHQDKFVLGFFDRNNLVGLIDLIANYPEKNTWTTGYFFIHPSYQHQGLGAQFFHALEGILAPQKMRCVVQKQNENALKFWQAMDFKIVSRREECLGQLINTIFVLEKSY</sequence>
<dbReference type="GO" id="GO:0016747">
    <property type="term" value="F:acyltransferase activity, transferring groups other than amino-acyl groups"/>
    <property type="evidence" value="ECO:0007669"/>
    <property type="project" value="InterPro"/>
</dbReference>